<gene>
    <name evidence="4" type="primary">tenI</name>
    <name evidence="4" type="ORF">CLHUN_14810</name>
</gene>
<dbReference type="InterPro" id="IPR022998">
    <property type="entry name" value="ThiamineP_synth_TenI"/>
</dbReference>
<keyword evidence="5" id="KW-1185">Reference proteome</keyword>
<dbReference type="InterPro" id="IPR036206">
    <property type="entry name" value="ThiamineP_synth_sf"/>
</dbReference>
<dbReference type="PANTHER" id="PTHR20857:SF15">
    <property type="entry name" value="THIAMINE-PHOSPHATE SYNTHASE"/>
    <property type="match status" value="1"/>
</dbReference>
<sequence>MLIIVTDRKLCRDHFLDRIRQLAREAGPRAILLREKDMEDREYALLARQINSICLQYKVDFIVNHKVEVALSLKLPYLHLSMPELRQHRDRISTFRCTGASVHSAQEALEAQSLGAGYLIAGHVFPTECKKELAPRGLDFLREVCGAVHIPVYAIGGMTVERSRAVLEAGAGGVCVMSEAMTCVQPSSLSAFNNITGF</sequence>
<dbReference type="OrthoDB" id="9815348at2"/>
<proteinExistence type="predicted"/>
<dbReference type="GO" id="GO:0009228">
    <property type="term" value="P:thiamine biosynthetic process"/>
    <property type="evidence" value="ECO:0007669"/>
    <property type="project" value="UniProtKB-KW"/>
</dbReference>
<name>A0A1V4SKR8_RUMHU</name>
<comment type="caution">
    <text evidence="4">The sequence shown here is derived from an EMBL/GenBank/DDBJ whole genome shotgun (WGS) entry which is preliminary data.</text>
</comment>
<dbReference type="InterPro" id="IPR013785">
    <property type="entry name" value="Aldolase_TIM"/>
</dbReference>
<dbReference type="PANTHER" id="PTHR20857">
    <property type="entry name" value="THIAMINE-PHOSPHATE PYROPHOSPHORYLASE"/>
    <property type="match status" value="1"/>
</dbReference>
<dbReference type="RefSeq" id="WP_080063931.1">
    <property type="nucleotide sequence ID" value="NZ_MZGX01000008.1"/>
</dbReference>
<dbReference type="GO" id="GO:0005737">
    <property type="term" value="C:cytoplasm"/>
    <property type="evidence" value="ECO:0007669"/>
    <property type="project" value="TreeGrafter"/>
</dbReference>
<dbReference type="SUPFAM" id="SSF51391">
    <property type="entry name" value="Thiamin phosphate synthase"/>
    <property type="match status" value="1"/>
</dbReference>
<dbReference type="Gene3D" id="3.20.20.70">
    <property type="entry name" value="Aldolase class I"/>
    <property type="match status" value="1"/>
</dbReference>
<dbReference type="Proteomes" id="UP000191554">
    <property type="component" value="Unassembled WGS sequence"/>
</dbReference>
<organism evidence="4 5">
    <name type="scientific">Ruminiclostridium hungatei</name>
    <name type="common">Clostridium hungatei</name>
    <dbReference type="NCBI Taxonomy" id="48256"/>
    <lineage>
        <taxon>Bacteria</taxon>
        <taxon>Bacillati</taxon>
        <taxon>Bacillota</taxon>
        <taxon>Clostridia</taxon>
        <taxon>Eubacteriales</taxon>
        <taxon>Oscillospiraceae</taxon>
        <taxon>Ruminiclostridium</taxon>
    </lineage>
</organism>
<accession>A0A1V4SKR8</accession>
<evidence type="ECO:0000313" key="5">
    <source>
        <dbReference type="Proteomes" id="UP000191554"/>
    </source>
</evidence>
<dbReference type="EMBL" id="MZGX01000008">
    <property type="protein sequence ID" value="OPX44488.1"/>
    <property type="molecule type" value="Genomic_DNA"/>
</dbReference>
<evidence type="ECO:0000256" key="2">
    <source>
        <dbReference type="ARBA" id="ARBA00022977"/>
    </source>
</evidence>
<evidence type="ECO:0000256" key="1">
    <source>
        <dbReference type="ARBA" id="ARBA00004948"/>
    </source>
</evidence>
<keyword evidence="2" id="KW-0784">Thiamine biosynthesis</keyword>
<protein>
    <submittedName>
        <fullName evidence="4">Regulatory protein TenI</fullName>
    </submittedName>
</protein>
<dbReference type="Pfam" id="PF02581">
    <property type="entry name" value="TMP-TENI"/>
    <property type="match status" value="1"/>
</dbReference>
<comment type="pathway">
    <text evidence="1">Cofactor biosynthesis; thiamine diphosphate biosynthesis.</text>
</comment>
<evidence type="ECO:0000259" key="3">
    <source>
        <dbReference type="Pfam" id="PF02581"/>
    </source>
</evidence>
<dbReference type="AlphaFoldDB" id="A0A1V4SKR8"/>
<evidence type="ECO:0000313" key="4">
    <source>
        <dbReference type="EMBL" id="OPX44488.1"/>
    </source>
</evidence>
<feature type="domain" description="Thiamine phosphate synthase/TenI" evidence="3">
    <location>
        <begin position="2"/>
        <end position="179"/>
    </location>
</feature>
<dbReference type="GO" id="GO:0004789">
    <property type="term" value="F:thiamine-phosphate diphosphorylase activity"/>
    <property type="evidence" value="ECO:0007669"/>
    <property type="project" value="TreeGrafter"/>
</dbReference>
<reference evidence="4 5" key="1">
    <citation type="submission" date="2017-03" db="EMBL/GenBank/DDBJ databases">
        <title>Genome sequence of Clostridium hungatei DSM 14427.</title>
        <authorList>
            <person name="Poehlein A."/>
            <person name="Daniel R."/>
        </authorList>
    </citation>
    <scope>NUCLEOTIDE SEQUENCE [LARGE SCALE GENOMIC DNA]</scope>
    <source>
        <strain evidence="4 5">DSM 14427</strain>
    </source>
</reference>
<dbReference type="STRING" id="48256.CLHUN_14810"/>
<dbReference type="CDD" id="cd00564">
    <property type="entry name" value="TMP_TenI"/>
    <property type="match status" value="1"/>
</dbReference>